<comment type="similarity">
    <text evidence="1">Belongs to the 'GDXG' lipolytic enzyme family.</text>
</comment>
<proteinExistence type="inferred from homology"/>
<dbReference type="Gene3D" id="3.40.50.1820">
    <property type="entry name" value="alpha/beta hydrolase"/>
    <property type="match status" value="1"/>
</dbReference>
<evidence type="ECO:0000256" key="1">
    <source>
        <dbReference type="ARBA" id="ARBA00010515"/>
    </source>
</evidence>
<feature type="domain" description="Alpha/beta hydrolase fold-3" evidence="4">
    <location>
        <begin position="75"/>
        <end position="272"/>
    </location>
</feature>
<feature type="active site" evidence="3">
    <location>
        <position position="149"/>
    </location>
</feature>
<name>A0ABX7PHW4_9ACTN</name>
<dbReference type="InterPro" id="IPR033140">
    <property type="entry name" value="Lipase_GDXG_put_SER_AS"/>
</dbReference>
<sequence length="297" mass="31392">MKPVHVPLPAARLLVRRVVKPVLGTRLTPVRQRQVINALMRVSVLPKGTRREATHLGGVPTERITTPASLPDRALLYLHGGAYLVGSPTTHRAVAAHLADAARAVTHVLDYRLAPEHPHPAAVDDALAAYRALLESGYSADRIVVAGDSAGGGLTLALALRLRSVGVPLPAALGLISPWVDLSLTGLDPSVDDPLLGRGWLELGASSYAGGRVDLPEVSPLKADLTGLPPLFVHAASDEMIRDDVERLVAAARSAGVEVTYELLDGHWHVTHLFAGMVREATDVVRQLGGWLGGALA</sequence>
<dbReference type="PANTHER" id="PTHR48081:SF30">
    <property type="entry name" value="ACETYL-HYDROLASE LIPR-RELATED"/>
    <property type="match status" value="1"/>
</dbReference>
<dbReference type="InterPro" id="IPR013094">
    <property type="entry name" value="AB_hydrolase_3"/>
</dbReference>
<dbReference type="PROSITE" id="PS01173">
    <property type="entry name" value="LIPASE_GDXG_HIS"/>
    <property type="match status" value="1"/>
</dbReference>
<organism evidence="5 6">
    <name type="scientific">Nocardioides aromaticivorans</name>
    <dbReference type="NCBI Taxonomy" id="200618"/>
    <lineage>
        <taxon>Bacteria</taxon>
        <taxon>Bacillati</taxon>
        <taxon>Actinomycetota</taxon>
        <taxon>Actinomycetes</taxon>
        <taxon>Propionibacteriales</taxon>
        <taxon>Nocardioidaceae</taxon>
        <taxon>Nocardioides</taxon>
    </lineage>
</organism>
<dbReference type="Pfam" id="PF07859">
    <property type="entry name" value="Abhydrolase_3"/>
    <property type="match status" value="1"/>
</dbReference>
<dbReference type="PANTHER" id="PTHR48081">
    <property type="entry name" value="AB HYDROLASE SUPERFAMILY PROTEIN C4A8.06C"/>
    <property type="match status" value="1"/>
</dbReference>
<keyword evidence="6" id="KW-1185">Reference proteome</keyword>
<dbReference type="InterPro" id="IPR029058">
    <property type="entry name" value="AB_hydrolase_fold"/>
</dbReference>
<gene>
    <name evidence="5" type="ORF">CFH99_06975</name>
</gene>
<evidence type="ECO:0000256" key="2">
    <source>
        <dbReference type="ARBA" id="ARBA00022801"/>
    </source>
</evidence>
<dbReference type="Proteomes" id="UP000662818">
    <property type="component" value="Chromosome"/>
</dbReference>
<dbReference type="InterPro" id="IPR002168">
    <property type="entry name" value="Lipase_GDXG_HIS_AS"/>
</dbReference>
<reference evidence="5 6" key="1">
    <citation type="submission" date="2017-06" db="EMBL/GenBank/DDBJ databases">
        <title>Complete Genome Sequence of the Soil Carbazole-Degrading Bacterium Nocardioides aromaticivorans IC177.</title>
        <authorList>
            <person name="Vejarano F."/>
            <person name="Suzuki-Minakuchi C."/>
            <person name="Ohtsubo Y."/>
            <person name="Tsuda M."/>
            <person name="Okada K."/>
            <person name="Nojiri H."/>
        </authorList>
    </citation>
    <scope>NUCLEOTIDE SEQUENCE [LARGE SCALE GENOMIC DNA]</scope>
    <source>
        <strain evidence="5 6">IC177</strain>
    </source>
</reference>
<keyword evidence="2" id="KW-0378">Hydrolase</keyword>
<protein>
    <recommendedName>
        <fullName evidence="4">Alpha/beta hydrolase fold-3 domain-containing protein</fullName>
    </recommendedName>
</protein>
<dbReference type="InterPro" id="IPR050300">
    <property type="entry name" value="GDXG_lipolytic_enzyme"/>
</dbReference>
<evidence type="ECO:0000256" key="3">
    <source>
        <dbReference type="PROSITE-ProRule" id="PRU10038"/>
    </source>
</evidence>
<accession>A0ABX7PHW4</accession>
<evidence type="ECO:0000259" key="4">
    <source>
        <dbReference type="Pfam" id="PF07859"/>
    </source>
</evidence>
<evidence type="ECO:0000313" key="5">
    <source>
        <dbReference type="EMBL" id="QSR25365.1"/>
    </source>
</evidence>
<evidence type="ECO:0000313" key="6">
    <source>
        <dbReference type="Proteomes" id="UP000662818"/>
    </source>
</evidence>
<dbReference type="PROSITE" id="PS01174">
    <property type="entry name" value="LIPASE_GDXG_SER"/>
    <property type="match status" value="1"/>
</dbReference>
<dbReference type="EMBL" id="CP022295">
    <property type="protein sequence ID" value="QSR25365.1"/>
    <property type="molecule type" value="Genomic_DNA"/>
</dbReference>
<dbReference type="SUPFAM" id="SSF53474">
    <property type="entry name" value="alpha/beta-Hydrolases"/>
    <property type="match status" value="1"/>
</dbReference>